<evidence type="ECO:0000313" key="8">
    <source>
        <dbReference type="Proteomes" id="UP001219862"/>
    </source>
</evidence>
<dbReference type="PRINTS" id="PR00481">
    <property type="entry name" value="LAMNOPPTDASE"/>
</dbReference>
<feature type="domain" description="Cytosol aminopeptidase" evidence="6">
    <location>
        <begin position="310"/>
        <end position="317"/>
    </location>
</feature>
<dbReference type="EMBL" id="JAQQXS010000008">
    <property type="protein sequence ID" value="MDC8785624.1"/>
    <property type="molecule type" value="Genomic_DNA"/>
</dbReference>
<protein>
    <submittedName>
        <fullName evidence="7">Leucyl aminopeptidase family protein</fullName>
    </submittedName>
</protein>
<dbReference type="Gene3D" id="3.40.220.10">
    <property type="entry name" value="Leucine Aminopeptidase, subunit E, domain 1"/>
    <property type="match status" value="1"/>
</dbReference>
<comment type="similarity">
    <text evidence="1">Belongs to the peptidase M17 family.</text>
</comment>
<reference evidence="7 8" key="1">
    <citation type="submission" date="2022-10" db="EMBL/GenBank/DDBJ databases">
        <title>paucibacter sp. hw8 Genome sequencing.</title>
        <authorList>
            <person name="Park S."/>
        </authorList>
    </citation>
    <scope>NUCLEOTIDE SEQUENCE [LARGE SCALE GENOMIC DNA]</scope>
    <source>
        <strain evidence="8">hw8</strain>
    </source>
</reference>
<sequence>MTVQLKKSIPAGAVAITVVDRAAFQAMAPKLPARTRNWLATVGFTGAADTFALLPDANGTLSEVLAGVAHGNHPFALAALPQALPEGVYQLSETGVTVSPEQAALSWELGAYQFDLYKPRKRAPATLVLPPSPEAQRGLALAAAMMATRDLVNTPAEHMGPEELAQAAELIAKQHGAKFKQIVGDALLKQNFPAIHAVGRAATRAPRLIELNWSGVKKSAKAPLLSIVGKGVCFDTGGLDIKGADGMRQMKKDMGGAANALGLAALVMACKLPVRLQVLIPAVENAIAGNAYRPGDVIKTRKGLHIEIGNTDAEGRVVLSDALAYASESQPDLIIDLATLTGAARVALGAQLPALFSKHFDTARELMDLGMKLDDPLWHMPLWAPYKAGIESSIGDIVNTGKSALAGAINAALFLEYFVSEHQDWLHIDLFAWNDTARPGRPIGGEAQTIRALLAFLEQRYAG</sequence>
<dbReference type="PANTHER" id="PTHR11963:SF20">
    <property type="entry name" value="PEPTIDASE B"/>
    <property type="match status" value="1"/>
</dbReference>
<dbReference type="InterPro" id="IPR011356">
    <property type="entry name" value="Leucine_aapep/pepB"/>
</dbReference>
<keyword evidence="4" id="KW-0378">Hydrolase</keyword>
<accession>A0ABT5KRR5</accession>
<dbReference type="Pfam" id="PF00883">
    <property type="entry name" value="Peptidase_M17"/>
    <property type="match status" value="1"/>
</dbReference>
<dbReference type="Proteomes" id="UP001219862">
    <property type="component" value="Unassembled WGS sequence"/>
</dbReference>
<organism evidence="7 8">
    <name type="scientific">Roseateles koreensis</name>
    <dbReference type="NCBI Taxonomy" id="2987526"/>
    <lineage>
        <taxon>Bacteria</taxon>
        <taxon>Pseudomonadati</taxon>
        <taxon>Pseudomonadota</taxon>
        <taxon>Betaproteobacteria</taxon>
        <taxon>Burkholderiales</taxon>
        <taxon>Sphaerotilaceae</taxon>
        <taxon>Roseateles</taxon>
    </lineage>
</organism>
<keyword evidence="2 7" id="KW-0031">Aminopeptidase</keyword>
<evidence type="ECO:0000256" key="3">
    <source>
        <dbReference type="ARBA" id="ARBA00022670"/>
    </source>
</evidence>
<evidence type="ECO:0000256" key="4">
    <source>
        <dbReference type="ARBA" id="ARBA00022801"/>
    </source>
</evidence>
<dbReference type="Gene3D" id="3.40.630.10">
    <property type="entry name" value="Zn peptidases"/>
    <property type="match status" value="1"/>
</dbReference>
<keyword evidence="8" id="KW-1185">Reference proteome</keyword>
<dbReference type="CDD" id="cd00433">
    <property type="entry name" value="Peptidase_M17"/>
    <property type="match status" value="1"/>
</dbReference>
<evidence type="ECO:0000256" key="1">
    <source>
        <dbReference type="ARBA" id="ARBA00009528"/>
    </source>
</evidence>
<dbReference type="SUPFAM" id="SSF53187">
    <property type="entry name" value="Zn-dependent exopeptidases"/>
    <property type="match status" value="1"/>
</dbReference>
<name>A0ABT5KRR5_9BURK</name>
<evidence type="ECO:0000256" key="5">
    <source>
        <dbReference type="ARBA" id="ARBA00023211"/>
    </source>
</evidence>
<dbReference type="PROSITE" id="PS00631">
    <property type="entry name" value="CYTOSOL_AP"/>
    <property type="match status" value="1"/>
</dbReference>
<keyword evidence="3" id="KW-0645">Protease</keyword>
<dbReference type="RefSeq" id="WP_273596737.1">
    <property type="nucleotide sequence ID" value="NZ_JAQQXS010000008.1"/>
</dbReference>
<dbReference type="Pfam" id="PF21337">
    <property type="entry name" value="Peptidase_M17_N_1"/>
    <property type="match status" value="1"/>
</dbReference>
<comment type="caution">
    <text evidence="7">The sequence shown here is derived from an EMBL/GenBank/DDBJ whole genome shotgun (WGS) entry which is preliminary data.</text>
</comment>
<dbReference type="InterPro" id="IPR000819">
    <property type="entry name" value="Peptidase_M17_C"/>
</dbReference>
<evidence type="ECO:0000256" key="2">
    <source>
        <dbReference type="ARBA" id="ARBA00022438"/>
    </source>
</evidence>
<dbReference type="GO" id="GO:0004177">
    <property type="term" value="F:aminopeptidase activity"/>
    <property type="evidence" value="ECO:0007669"/>
    <property type="project" value="UniProtKB-KW"/>
</dbReference>
<proteinExistence type="inferred from homology"/>
<dbReference type="InterPro" id="IPR048816">
    <property type="entry name" value="Peptidase_M17_N_1"/>
</dbReference>
<gene>
    <name evidence="7" type="ORF">PRZ01_10515</name>
</gene>
<evidence type="ECO:0000313" key="7">
    <source>
        <dbReference type="EMBL" id="MDC8785624.1"/>
    </source>
</evidence>
<evidence type="ECO:0000259" key="6">
    <source>
        <dbReference type="PROSITE" id="PS00631"/>
    </source>
</evidence>
<dbReference type="PANTHER" id="PTHR11963">
    <property type="entry name" value="LEUCINE AMINOPEPTIDASE-RELATED"/>
    <property type="match status" value="1"/>
</dbReference>
<dbReference type="InterPro" id="IPR043472">
    <property type="entry name" value="Macro_dom-like"/>
</dbReference>
<keyword evidence="5" id="KW-0464">Manganese</keyword>